<dbReference type="InterPro" id="IPR003029">
    <property type="entry name" value="S1_domain"/>
</dbReference>
<dbReference type="GO" id="GO:0003729">
    <property type="term" value="F:mRNA binding"/>
    <property type="evidence" value="ECO:0007669"/>
    <property type="project" value="TreeGrafter"/>
</dbReference>
<feature type="compositionally biased region" description="Basic and acidic residues" evidence="1">
    <location>
        <begin position="500"/>
        <end position="510"/>
    </location>
</feature>
<dbReference type="InterPro" id="IPR006641">
    <property type="entry name" value="YqgF/RNaseH-like_dom"/>
</dbReference>
<evidence type="ECO:0000256" key="1">
    <source>
        <dbReference type="SAM" id="MobiDB-lite"/>
    </source>
</evidence>
<dbReference type="InterPro" id="IPR012337">
    <property type="entry name" value="RNaseH-like_sf"/>
</dbReference>
<dbReference type="InterPro" id="IPR050437">
    <property type="entry name" value="Ribos_protein_bS1-like"/>
</dbReference>
<dbReference type="Gene3D" id="3.30.420.140">
    <property type="entry name" value="YqgF/RNase H-like domain"/>
    <property type="match status" value="1"/>
</dbReference>
<evidence type="ECO:0000313" key="4">
    <source>
        <dbReference type="Proteomes" id="UP000000702"/>
    </source>
</evidence>
<dbReference type="SUPFAM" id="SSF53098">
    <property type="entry name" value="Ribonuclease H-like"/>
    <property type="match status" value="1"/>
</dbReference>
<feature type="compositionally biased region" description="Basic and acidic residues" evidence="1">
    <location>
        <begin position="568"/>
        <end position="583"/>
    </location>
</feature>
<keyword evidence="4" id="KW-1185">Reference proteome</keyword>
<name>F9W3J8_TRYCI</name>
<feature type="compositionally biased region" description="Polar residues" evidence="1">
    <location>
        <begin position="516"/>
        <end position="526"/>
    </location>
</feature>
<dbReference type="VEuPathDB" id="TriTrypDB:TcIL3000_0_26710"/>
<dbReference type="GO" id="GO:0003735">
    <property type="term" value="F:structural constituent of ribosome"/>
    <property type="evidence" value="ECO:0007669"/>
    <property type="project" value="TreeGrafter"/>
</dbReference>
<feature type="region of interest" description="Disordered" evidence="1">
    <location>
        <begin position="410"/>
        <end position="475"/>
    </location>
</feature>
<evidence type="ECO:0000313" key="3">
    <source>
        <dbReference type="EMBL" id="CCD11717.1"/>
    </source>
</evidence>
<dbReference type="FunFam" id="1.10.150.310:FF:000002">
    <property type="entry name" value="Putative transcription modulator/accessory protein"/>
    <property type="match status" value="1"/>
</dbReference>
<evidence type="ECO:0000259" key="2">
    <source>
        <dbReference type="SMART" id="SM00732"/>
    </source>
</evidence>
<dbReference type="InterPro" id="IPR037027">
    <property type="entry name" value="YqgF/RNaseH-like_dom_sf"/>
</dbReference>
<dbReference type="SMART" id="SM00732">
    <property type="entry name" value="YqgFc"/>
    <property type="match status" value="1"/>
</dbReference>
<dbReference type="InterPro" id="IPR032639">
    <property type="entry name" value="Tex_YqgF"/>
</dbReference>
<protein>
    <submittedName>
        <fullName evidence="3">WGS project CAEQ00000000 data, annotated contig 1063</fullName>
    </submittedName>
</protein>
<dbReference type="Pfam" id="PF17674">
    <property type="entry name" value="HHH_9"/>
    <property type="match status" value="1"/>
</dbReference>
<feature type="compositionally biased region" description="Basic and acidic residues" evidence="1">
    <location>
        <begin position="457"/>
        <end position="475"/>
    </location>
</feature>
<organism evidence="3 4">
    <name type="scientific">Trypanosoma congolense (strain IL3000)</name>
    <dbReference type="NCBI Taxonomy" id="1068625"/>
    <lineage>
        <taxon>Eukaryota</taxon>
        <taxon>Discoba</taxon>
        <taxon>Euglenozoa</taxon>
        <taxon>Kinetoplastea</taxon>
        <taxon>Metakinetoplastina</taxon>
        <taxon>Trypanosomatida</taxon>
        <taxon>Trypanosomatidae</taxon>
        <taxon>Trypanosoma</taxon>
        <taxon>Nannomonas</taxon>
    </lineage>
</organism>
<dbReference type="SUPFAM" id="SSF47781">
    <property type="entry name" value="RuvA domain 2-like"/>
    <property type="match status" value="2"/>
</dbReference>
<dbReference type="GO" id="GO:0006139">
    <property type="term" value="P:nucleobase-containing compound metabolic process"/>
    <property type="evidence" value="ECO:0007669"/>
    <property type="project" value="InterPro"/>
</dbReference>
<dbReference type="Gene3D" id="1.10.150.310">
    <property type="entry name" value="Tex RuvX-like domain-like"/>
    <property type="match status" value="1"/>
</dbReference>
<dbReference type="InterPro" id="IPR010994">
    <property type="entry name" value="RuvA_2-like"/>
</dbReference>
<dbReference type="Pfam" id="PF16921">
    <property type="entry name" value="Tex_YqgF"/>
    <property type="match status" value="1"/>
</dbReference>
<dbReference type="Proteomes" id="UP000000702">
    <property type="component" value="Unassembled WGS sequence"/>
</dbReference>
<gene>
    <name evidence="3" type="ORF">TCIL3000_0_26710</name>
</gene>
<reference evidence="3 4" key="2">
    <citation type="journal article" date="2012" name="Proc. Natl. Acad. Sci. U.S.A.">
        <title>Antigenic diversity is generated by distinct evolutionary mechanisms in African trypanosome species.</title>
        <authorList>
            <person name="Jackson A.P."/>
            <person name="Berry A."/>
            <person name="Aslett M."/>
            <person name="Allison H.C."/>
            <person name="Burton P."/>
            <person name="Vavrova-Anderson J."/>
            <person name="Brown R."/>
            <person name="Browne H."/>
            <person name="Corton N."/>
            <person name="Hauser H."/>
            <person name="Gamble J."/>
            <person name="Gilderthorp R."/>
            <person name="Marcello L."/>
            <person name="McQuillan J."/>
            <person name="Otto T.D."/>
            <person name="Quail M.A."/>
            <person name="Sanders M.J."/>
            <person name="van Tonder A."/>
            <person name="Ginger M.L."/>
            <person name="Field M.C."/>
            <person name="Barry J.D."/>
            <person name="Hertz-Fowler C."/>
            <person name="Berriman M."/>
        </authorList>
    </citation>
    <scope>NUCLEOTIDE SEQUENCE [LARGE SCALE GENOMIC DNA]</scope>
    <source>
        <strain evidence="3 4">IL3000</strain>
    </source>
</reference>
<sequence length="590" mass="64333">MRDARILAMDPGFTKGVKCVALDENGVVLTRFHCDLKNEEAMKDYITSCVKKMALNKIVIGNGTASRQVADITANVIEERKLSVEYAIVSEAGASVYSVSDVAKEEFPNLDPIYRGAVSIGRRVIDPLSELVKIPVRSMGIGMYQHDISEAELTRALNRVVESCVTCVGVNAAVANRYVMEKIPGVTKRMVDQIVLARRTKKLLSREDLRRIPGMTEAVYKQIAGFFRFPNSPNPLDNSNIHPESYPIVEKLMGALNEEQRVRVGRTLQGMGEAELKELADRVGCGRATLELLAVELASPALDPRSELPYVGLFRRASKKADVKAGDKLSGVVQSVTTFGAFVDVGLHDDILVRNIDIDAVHVGSVLNDILVSGVDELGRIQAKHNGGANHNGGSQSRGLTIESEEILTSPTELGGTQMLSSSLAEVREERQRLFQPTPPQGEGDQLGHSRSTAHTSGKEVKRQRKREREERRVKEAAAVVIEITEGGRDTICPRKRHRRDADKVTEEARPATAVSKGSTTDSNAVTDACAGDLPGSRGGTKEDEMQHAVRSALNGGRRSPRGSESGNKTEEPLKEPRTRPEASAKVFVF</sequence>
<dbReference type="FunFam" id="3.30.420.140:FF:000001">
    <property type="entry name" value="RNA-binding transcriptional accessory protein"/>
    <property type="match status" value="1"/>
</dbReference>
<dbReference type="PANTHER" id="PTHR10724">
    <property type="entry name" value="30S RIBOSOMAL PROTEIN S1"/>
    <property type="match status" value="1"/>
</dbReference>
<feature type="domain" description="YqgF/RNase H-like" evidence="2">
    <location>
        <begin position="4"/>
        <end position="98"/>
    </location>
</feature>
<dbReference type="PANTHER" id="PTHR10724:SF10">
    <property type="entry name" value="S1 RNA-BINDING DOMAIN-CONTAINING PROTEIN 1"/>
    <property type="match status" value="1"/>
</dbReference>
<accession>F9W3J8</accession>
<proteinExistence type="predicted"/>
<reference evidence="4" key="1">
    <citation type="submission" date="2011-07" db="EMBL/GenBank/DDBJ databases">
        <title>Divergent evolution of antigenic variation in African trypanosomes.</title>
        <authorList>
            <person name="Jackson A.P."/>
            <person name="Berry A."/>
            <person name="Allison H.C."/>
            <person name="Burton P."/>
            <person name="Anderson J."/>
            <person name="Aslett M."/>
            <person name="Brown R."/>
            <person name="Corton N."/>
            <person name="Harris D."/>
            <person name="Hauser H."/>
            <person name="Gamble J."/>
            <person name="Gilderthorp R."/>
            <person name="McQuillan J."/>
            <person name="Quail M.A."/>
            <person name="Sanders M."/>
            <person name="Van Tonder A."/>
            <person name="Ginger M.L."/>
            <person name="Donelson J.E."/>
            <person name="Field M.C."/>
            <person name="Barry J.D."/>
            <person name="Berriman M."/>
            <person name="Hertz-Fowler C."/>
        </authorList>
    </citation>
    <scope>NUCLEOTIDE SEQUENCE [LARGE SCALE GENOMIC DNA]</scope>
    <source>
        <strain evidence="4">IL3000</strain>
    </source>
</reference>
<feature type="region of interest" description="Disordered" evidence="1">
    <location>
        <begin position="493"/>
        <end position="590"/>
    </location>
</feature>
<dbReference type="GO" id="GO:0006412">
    <property type="term" value="P:translation"/>
    <property type="evidence" value="ECO:0007669"/>
    <property type="project" value="TreeGrafter"/>
</dbReference>
<dbReference type="EMBL" id="CAEQ01000422">
    <property type="protein sequence ID" value="CCD11717.1"/>
    <property type="molecule type" value="Genomic_DNA"/>
</dbReference>
<dbReference type="Pfam" id="PF12836">
    <property type="entry name" value="HHH_3"/>
    <property type="match status" value="1"/>
</dbReference>
<dbReference type="AlphaFoldDB" id="F9W3J8"/>
<dbReference type="Pfam" id="PF00575">
    <property type="entry name" value="S1"/>
    <property type="match status" value="1"/>
</dbReference>
<comment type="caution">
    <text evidence="3">The sequence shown here is derived from an EMBL/GenBank/DDBJ whole genome shotgun (WGS) entry which is preliminary data.</text>
</comment>
<dbReference type="InterPro" id="IPR041692">
    <property type="entry name" value="HHH_9"/>
</dbReference>